<reference evidence="3" key="1">
    <citation type="submission" date="2016-01" db="EMBL/GenBank/DDBJ databases">
        <authorList>
            <person name="Peeters C."/>
        </authorList>
    </citation>
    <scope>NUCLEOTIDE SEQUENCE</scope>
    <source>
        <strain evidence="3">LMG 29321</strain>
    </source>
</reference>
<dbReference type="InterPro" id="IPR006076">
    <property type="entry name" value="FAD-dep_OxRdtase"/>
</dbReference>
<dbReference type="PANTHER" id="PTHR13847:SF281">
    <property type="entry name" value="FAD DEPENDENT OXIDOREDUCTASE DOMAIN-CONTAINING PROTEIN"/>
    <property type="match status" value="1"/>
</dbReference>
<name>A0A158ECD2_9BURK</name>
<dbReference type="GO" id="GO:0005737">
    <property type="term" value="C:cytoplasm"/>
    <property type="evidence" value="ECO:0007669"/>
    <property type="project" value="TreeGrafter"/>
</dbReference>
<protein>
    <submittedName>
        <fullName evidence="3">FAD dependent oxidoreductase</fullName>
    </submittedName>
</protein>
<dbReference type="Pfam" id="PF01266">
    <property type="entry name" value="DAO"/>
    <property type="match status" value="1"/>
</dbReference>
<feature type="domain" description="FAD dependent oxidoreductase" evidence="2">
    <location>
        <begin position="38"/>
        <end position="392"/>
    </location>
</feature>
<evidence type="ECO:0000256" key="1">
    <source>
        <dbReference type="ARBA" id="ARBA00023002"/>
    </source>
</evidence>
<dbReference type="EMBL" id="FCOX02000062">
    <property type="protein sequence ID" value="SAL04380.1"/>
    <property type="molecule type" value="Genomic_DNA"/>
</dbReference>
<dbReference type="RefSeq" id="WP_062611013.1">
    <property type="nucleotide sequence ID" value="NZ_FCOX02000062.1"/>
</dbReference>
<dbReference type="GO" id="GO:0016491">
    <property type="term" value="F:oxidoreductase activity"/>
    <property type="evidence" value="ECO:0007669"/>
    <property type="project" value="UniProtKB-KW"/>
</dbReference>
<dbReference type="InterPro" id="IPR036188">
    <property type="entry name" value="FAD/NAD-bd_sf"/>
</dbReference>
<comment type="caution">
    <text evidence="3">The sequence shown here is derived from an EMBL/GenBank/DDBJ whole genome shotgun (WGS) entry which is preliminary data.</text>
</comment>
<dbReference type="SUPFAM" id="SSF51905">
    <property type="entry name" value="FAD/NAD(P)-binding domain"/>
    <property type="match status" value="1"/>
</dbReference>
<dbReference type="PANTHER" id="PTHR13847">
    <property type="entry name" value="SARCOSINE DEHYDROGENASE-RELATED"/>
    <property type="match status" value="1"/>
</dbReference>
<accession>A0A158ECD2</accession>
<evidence type="ECO:0000259" key="2">
    <source>
        <dbReference type="Pfam" id="PF01266"/>
    </source>
</evidence>
<dbReference type="AlphaFoldDB" id="A0A158ECD2"/>
<gene>
    <name evidence="3" type="ORF">AWB78_06937</name>
</gene>
<dbReference type="Gene3D" id="3.30.9.10">
    <property type="entry name" value="D-Amino Acid Oxidase, subunit A, domain 2"/>
    <property type="match status" value="1"/>
</dbReference>
<keyword evidence="4" id="KW-1185">Reference proteome</keyword>
<dbReference type="Gene3D" id="3.50.50.60">
    <property type="entry name" value="FAD/NAD(P)-binding domain"/>
    <property type="match status" value="1"/>
</dbReference>
<keyword evidence="1" id="KW-0560">Oxidoreductase</keyword>
<sequence length="439" mass="48367">MQKIQKFPQVDGDLGWLESTPDFTAPLGQRVKGAQEFDVAVIGAGFTGLSFALRFAELEPSARIAVVDALRVGEGTSGRNAGFLIDLPHNLDGGKTDVSYARSLYKLNVFAIERLRAFKDRFAIPLWDDAGKYMSAHEESNEPGLASFSNMLSEAGFEYETLSGRDLEKRLGTSYYRSAVYTPGNVLVNPAALVRGLTKALPKNVTLFENSPVLGVEYGTRHQLRFLGGTISAPTVAQATNSFSEEFGKVSRRLAPVFTYASLTPRLTDEQIKRHFNGVQSWGTTSAHPAGSTVRFTVDRRIFVRNTLDFLPELMSTRTDLDTAWIQHRKSFEARFPFLKEMAFEYTWGGMLAMTMNHEPVFADAGGGVYVMGGCNGVGVVKGTYLGYYMADHIKNLQSDNLTFIQRHSSPSWVPPDPLRTVGARMRLTRESAAAGGDI</sequence>
<evidence type="ECO:0000313" key="3">
    <source>
        <dbReference type="EMBL" id="SAL04380.1"/>
    </source>
</evidence>
<evidence type="ECO:0000313" key="4">
    <source>
        <dbReference type="Proteomes" id="UP000071859"/>
    </source>
</evidence>
<dbReference type="Proteomes" id="UP000071859">
    <property type="component" value="Unassembled WGS sequence"/>
</dbReference>
<dbReference type="OrthoDB" id="9342835at2"/>
<organism evidence="3 4">
    <name type="scientific">Caballeronia calidae</name>
    <dbReference type="NCBI Taxonomy" id="1777139"/>
    <lineage>
        <taxon>Bacteria</taxon>
        <taxon>Pseudomonadati</taxon>
        <taxon>Pseudomonadota</taxon>
        <taxon>Betaproteobacteria</taxon>
        <taxon>Burkholderiales</taxon>
        <taxon>Burkholderiaceae</taxon>
        <taxon>Caballeronia</taxon>
    </lineage>
</organism>
<proteinExistence type="predicted"/>